<dbReference type="PANTHER" id="PTHR36445">
    <property type="entry name" value="GTP CYCLOHYDROLASE MPTA"/>
    <property type="match status" value="1"/>
</dbReference>
<dbReference type="AlphaFoldDB" id="A0A6J4IUM0"/>
<reference evidence="2" key="1">
    <citation type="submission" date="2020-02" db="EMBL/GenBank/DDBJ databases">
        <authorList>
            <person name="Meier V. D."/>
        </authorList>
    </citation>
    <scope>NUCLEOTIDE SEQUENCE</scope>
    <source>
        <strain evidence="2">AVDCRST_MAG93</strain>
    </source>
</reference>
<protein>
    <submittedName>
        <fullName evidence="2">2-amino-4-hydroxy-6-hydroxymethyldihydropteridine pyrophosphokinase / GTP cyclohydrolase I type 2</fullName>
        <ecNumber evidence="2">2.7.6.3</ecNumber>
        <ecNumber evidence="2">3.5.4.16</ecNumber>
    </submittedName>
</protein>
<dbReference type="EC" id="2.7.6.3" evidence="2"/>
<dbReference type="Pfam" id="PF02649">
    <property type="entry name" value="GCHY-1"/>
    <property type="match status" value="1"/>
</dbReference>
<keyword evidence="2" id="KW-0808">Transferase</keyword>
<dbReference type="EC" id="3.5.4.16" evidence="2"/>
<gene>
    <name evidence="2" type="ORF">AVDCRST_MAG93-2131</name>
</gene>
<name>A0A6J4IUM0_9CHLR</name>
<dbReference type="PANTHER" id="PTHR36445:SF1">
    <property type="entry name" value="GTP CYCLOHYDROLASE MPTA"/>
    <property type="match status" value="1"/>
</dbReference>
<feature type="non-terminal residue" evidence="2">
    <location>
        <position position="1"/>
    </location>
</feature>
<dbReference type="InterPro" id="IPR003801">
    <property type="entry name" value="GTP_cyclohydrolase_FolE2/MptA"/>
</dbReference>
<keyword evidence="1 2" id="KW-0378">Hydrolase</keyword>
<dbReference type="EMBL" id="CADCTR010000717">
    <property type="protein sequence ID" value="CAA9259658.1"/>
    <property type="molecule type" value="Genomic_DNA"/>
</dbReference>
<keyword evidence="2" id="KW-0418">Kinase</keyword>
<proteinExistence type="predicted"/>
<evidence type="ECO:0000313" key="2">
    <source>
        <dbReference type="EMBL" id="CAA9259658.1"/>
    </source>
</evidence>
<organism evidence="2">
    <name type="scientific">uncultured Chloroflexia bacterium</name>
    <dbReference type="NCBI Taxonomy" id="1672391"/>
    <lineage>
        <taxon>Bacteria</taxon>
        <taxon>Bacillati</taxon>
        <taxon>Chloroflexota</taxon>
        <taxon>Chloroflexia</taxon>
        <taxon>environmental samples</taxon>
    </lineage>
</organism>
<evidence type="ECO:0000256" key="1">
    <source>
        <dbReference type="ARBA" id="ARBA00022801"/>
    </source>
</evidence>
<dbReference type="GO" id="GO:0003848">
    <property type="term" value="F:2-amino-4-hydroxy-6-hydroxymethyldihydropteridine diphosphokinase activity"/>
    <property type="evidence" value="ECO:0007669"/>
    <property type="project" value="UniProtKB-EC"/>
</dbReference>
<dbReference type="GO" id="GO:0003934">
    <property type="term" value="F:GTP cyclohydrolase I activity"/>
    <property type="evidence" value="ECO:0007669"/>
    <property type="project" value="UniProtKB-EC"/>
</dbReference>
<dbReference type="Gene3D" id="3.10.270.10">
    <property type="entry name" value="Urate Oxidase"/>
    <property type="match status" value="1"/>
</dbReference>
<accession>A0A6J4IUM0</accession>
<dbReference type="GO" id="GO:0016301">
    <property type="term" value="F:kinase activity"/>
    <property type="evidence" value="ECO:0007669"/>
    <property type="project" value="UniProtKB-KW"/>
</dbReference>
<sequence length="101" mass="11289">SAMSSENYAMLKRPDEFFVVQKAHGRPRFVEDVAREMLRATVNTYGELADTDFVLASVRSFESIHKHDAYAEGAGTLGELRAQILHGSTPTQSTSLESWLR</sequence>